<organism evidence="2">
    <name type="scientific">viral metagenome</name>
    <dbReference type="NCBI Taxonomy" id="1070528"/>
    <lineage>
        <taxon>unclassified sequences</taxon>
        <taxon>metagenomes</taxon>
        <taxon>organismal metagenomes</taxon>
    </lineage>
</organism>
<evidence type="ECO:0000256" key="1">
    <source>
        <dbReference type="SAM" id="Phobius"/>
    </source>
</evidence>
<dbReference type="AlphaFoldDB" id="A0A6C0HJX5"/>
<keyword evidence="1" id="KW-0472">Membrane</keyword>
<accession>A0A6C0HJX5</accession>
<evidence type="ECO:0000313" key="2">
    <source>
        <dbReference type="EMBL" id="QHT80948.1"/>
    </source>
</evidence>
<keyword evidence="1" id="KW-1133">Transmembrane helix</keyword>
<sequence>MAQSLLLTFAVAIFVGGALKDFFQAFISGIVTPFLVVLFPSAQQTVGGFVIEIGPVKLKVGDAIGAAATLIVALVVAAVAMPFLKEYSPVQGGRR</sequence>
<evidence type="ECO:0008006" key="3">
    <source>
        <dbReference type="Google" id="ProtNLM"/>
    </source>
</evidence>
<keyword evidence="1" id="KW-0812">Transmembrane</keyword>
<dbReference type="EMBL" id="MN739976">
    <property type="protein sequence ID" value="QHT80948.1"/>
    <property type="molecule type" value="Genomic_DNA"/>
</dbReference>
<name>A0A6C0HJX5_9ZZZZ</name>
<feature type="transmembrane region" description="Helical" evidence="1">
    <location>
        <begin position="63"/>
        <end position="84"/>
    </location>
</feature>
<reference evidence="2" key="1">
    <citation type="journal article" date="2020" name="Nature">
        <title>Giant virus diversity and host interactions through global metagenomics.</title>
        <authorList>
            <person name="Schulz F."/>
            <person name="Roux S."/>
            <person name="Paez-Espino D."/>
            <person name="Jungbluth S."/>
            <person name="Walsh D.A."/>
            <person name="Denef V.J."/>
            <person name="McMahon K.D."/>
            <person name="Konstantinidis K.T."/>
            <person name="Eloe-Fadrosh E.A."/>
            <person name="Kyrpides N.C."/>
            <person name="Woyke T."/>
        </authorList>
    </citation>
    <scope>NUCLEOTIDE SEQUENCE</scope>
    <source>
        <strain evidence="2">GVMAG-M-3300023184-135</strain>
    </source>
</reference>
<protein>
    <recommendedName>
        <fullName evidence="3">Large conductance mechanosensitive channel protein</fullName>
    </recommendedName>
</protein>
<proteinExistence type="predicted"/>